<proteinExistence type="predicted"/>
<dbReference type="EMBL" id="VHHP01000008">
    <property type="protein sequence ID" value="TPR53351.1"/>
    <property type="molecule type" value="Genomic_DNA"/>
</dbReference>
<accession>A0ABY2YZ97</accession>
<protein>
    <submittedName>
        <fullName evidence="1">Uncharacterized protein</fullName>
    </submittedName>
</protein>
<sequence length="132" mass="14925">MTTSFLAETGARCRKYSTSLIIATQNVKTFTGDPEILYQSTRIINNTQYSMSLGLKENDIAELDKLWEPIGGLTEQEKEYLASAQKGDCIFSTSSQTRTQLQIDIGGDIAFRKYANFIKNDHEIKSQEIEEE</sequence>
<keyword evidence="2" id="KW-1185">Reference proteome</keyword>
<dbReference type="RefSeq" id="WP_140915006.1">
    <property type="nucleotide sequence ID" value="NZ_VHHP01000008.1"/>
</dbReference>
<reference evidence="1" key="1">
    <citation type="submission" date="2019-06" db="EMBL/GenBank/DDBJ databases">
        <title>Mycoplasma neophronis type strain whole genome sequence.</title>
        <authorList>
            <person name="Spergser J."/>
        </authorList>
    </citation>
    <scope>NUCLEOTIDE SEQUENCE [LARGE SCALE GENOMIC DNA]</scope>
    <source>
        <strain evidence="1">DSM 24097</strain>
    </source>
</reference>
<evidence type="ECO:0000313" key="1">
    <source>
        <dbReference type="EMBL" id="TPR53351.1"/>
    </source>
</evidence>
<evidence type="ECO:0000313" key="2">
    <source>
        <dbReference type="Proteomes" id="UP000316851"/>
    </source>
</evidence>
<organism evidence="1 2">
    <name type="scientific">Metamycoplasma neophronis</name>
    <dbReference type="NCBI Taxonomy" id="872983"/>
    <lineage>
        <taxon>Bacteria</taxon>
        <taxon>Bacillati</taxon>
        <taxon>Mycoplasmatota</taxon>
        <taxon>Mycoplasmoidales</taxon>
        <taxon>Metamycoplasmataceae</taxon>
        <taxon>Metamycoplasma</taxon>
    </lineage>
</organism>
<name>A0ABY2YZ97_9BACT</name>
<gene>
    <name evidence="1" type="ORF">FJR74_02725</name>
</gene>
<dbReference type="Gene3D" id="3.40.50.300">
    <property type="entry name" value="P-loop containing nucleotide triphosphate hydrolases"/>
    <property type="match status" value="1"/>
</dbReference>
<dbReference type="InterPro" id="IPR027417">
    <property type="entry name" value="P-loop_NTPase"/>
</dbReference>
<dbReference type="Proteomes" id="UP000316851">
    <property type="component" value="Unassembled WGS sequence"/>
</dbReference>
<comment type="caution">
    <text evidence="1">The sequence shown here is derived from an EMBL/GenBank/DDBJ whole genome shotgun (WGS) entry which is preliminary data.</text>
</comment>